<evidence type="ECO:0000256" key="11">
    <source>
        <dbReference type="ARBA" id="ARBA00023136"/>
    </source>
</evidence>
<dbReference type="InterPro" id="IPR036942">
    <property type="entry name" value="Beta-barrel_TonB_sf"/>
</dbReference>
<dbReference type="InterPro" id="IPR000531">
    <property type="entry name" value="Beta-barrel_TonB"/>
</dbReference>
<dbReference type="InterPro" id="IPR037066">
    <property type="entry name" value="Plug_dom_sf"/>
</dbReference>
<dbReference type="GO" id="GO:0038023">
    <property type="term" value="F:signaling receptor activity"/>
    <property type="evidence" value="ECO:0007669"/>
    <property type="project" value="InterPro"/>
</dbReference>
<keyword evidence="8" id="KW-0408">Iron</keyword>
<dbReference type="InterPro" id="IPR012910">
    <property type="entry name" value="Plug_dom"/>
</dbReference>
<accession>A0A6S7ACM8</accession>
<evidence type="ECO:0000256" key="4">
    <source>
        <dbReference type="ARBA" id="ARBA00022452"/>
    </source>
</evidence>
<keyword evidence="3 14" id="KW-0813">Transport</keyword>
<evidence type="ECO:0000313" key="19">
    <source>
        <dbReference type="EMBL" id="CAB3725841.1"/>
    </source>
</evidence>
<dbReference type="FunFam" id="2.170.130.10:FF:000010">
    <property type="entry name" value="Ferripyoverdine receptor"/>
    <property type="match status" value="1"/>
</dbReference>
<evidence type="ECO:0000256" key="8">
    <source>
        <dbReference type="ARBA" id="ARBA00023004"/>
    </source>
</evidence>
<name>A0A6S7ACM8_9BURK</name>
<sequence length="726" mass="79773">MTPAALLPVAFGPRPAAFPHTAPHRLRLTLAAALLAQACLPALARADDAVPQLSPVRVTGSADKMSDPGQTEGVPSYTANKATVSKTGADVRNIPNSVSIVTRQRMDDQNMVTVEDALRQTTGVSAMTYGDGTAYFTARGYEADVQFDGIPANGALQYLPQFDLALYDRVEVLRGPAGLLQGFGSPAGTVNLVRKRPQDAFSLTGAVMAGSWNNYRTELDATGPITEDGRVHARAGFAAQDRDYFFDKANTRQGLVYGALEFDLTANTTLTLSAAYQRQRMAPFDYGLSIYSNGKFVDSPRKGFYGTDWARGDTTLSEIYTELSHRFANGWTGQVSMNYRSTDLDSRYGYVNGPVNPANDRAGYRVQVQKDQIRWLGMDTHATGPFELFGRTHQAMIGANYAERNQDSRSGGANYTNVSIYDIDVPNPDLPYTSGDKSKSSQMGVYGQLSLNVADPLTLIVGGRQSWYRNSTQAVLPTPGDTRRDPEVSKFVPYYGAVAQLNSWLSAYASYSDVYAFSEAWQMTADGKPLKPRTGKQYEVGLKGEFLDGAANASLALFRIRDKNRAVADDANPGRYLAQGEAQSQGVEAEITGRLLPNWDLYAGYTYLQTRYLSDPTQEGQIVNPETPKHLFKVWTTYRFTPDVLPGWRVGGGVRTQSRTSRNNVSWQGGYAVVDAQVGYKINRNLDASLTLNNVFDRSYYARVPSSYYGIYGEPRNVMLTLRATY</sequence>
<protein>
    <submittedName>
        <fullName evidence="19">Fe(3+)-pyochelin receptor</fullName>
    </submittedName>
</protein>
<feature type="region of interest" description="Disordered" evidence="16">
    <location>
        <begin position="59"/>
        <end position="79"/>
    </location>
</feature>
<evidence type="ECO:0000313" key="20">
    <source>
        <dbReference type="Proteomes" id="UP000494111"/>
    </source>
</evidence>
<dbReference type="AlphaFoldDB" id="A0A6S7ACM8"/>
<dbReference type="GO" id="GO:0009279">
    <property type="term" value="C:cell outer membrane"/>
    <property type="evidence" value="ECO:0007669"/>
    <property type="project" value="UniProtKB-SubCell"/>
</dbReference>
<dbReference type="RefSeq" id="WP_175194903.1">
    <property type="nucleotide sequence ID" value="NZ_CADIJO010000017.1"/>
</dbReference>
<evidence type="ECO:0000256" key="9">
    <source>
        <dbReference type="ARBA" id="ARBA00023065"/>
    </source>
</evidence>
<keyword evidence="6 14" id="KW-0812">Transmembrane</keyword>
<organism evidence="19 20">
    <name type="scientific">Achromobacter deleyi</name>
    <dbReference type="NCBI Taxonomy" id="1353891"/>
    <lineage>
        <taxon>Bacteria</taxon>
        <taxon>Pseudomonadati</taxon>
        <taxon>Pseudomonadota</taxon>
        <taxon>Betaproteobacteria</taxon>
        <taxon>Burkholderiales</taxon>
        <taxon>Alcaligenaceae</taxon>
        <taxon>Achromobacter</taxon>
    </lineage>
</organism>
<evidence type="ECO:0000256" key="6">
    <source>
        <dbReference type="ARBA" id="ARBA00022692"/>
    </source>
</evidence>
<dbReference type="Pfam" id="PF00593">
    <property type="entry name" value="TonB_dep_Rec_b-barrel"/>
    <property type="match status" value="1"/>
</dbReference>
<dbReference type="Pfam" id="PF07715">
    <property type="entry name" value="Plug"/>
    <property type="match status" value="1"/>
</dbReference>
<evidence type="ECO:0000256" key="5">
    <source>
        <dbReference type="ARBA" id="ARBA00022496"/>
    </source>
</evidence>
<proteinExistence type="inferred from homology"/>
<keyword evidence="12 19" id="KW-0675">Receptor</keyword>
<dbReference type="Gene3D" id="2.170.130.10">
    <property type="entry name" value="TonB-dependent receptor, plug domain"/>
    <property type="match status" value="1"/>
</dbReference>
<feature type="domain" description="TonB-dependent receptor plug" evidence="18">
    <location>
        <begin position="91"/>
        <end position="189"/>
    </location>
</feature>
<evidence type="ECO:0000259" key="17">
    <source>
        <dbReference type="Pfam" id="PF00593"/>
    </source>
</evidence>
<dbReference type="GO" id="GO:0015891">
    <property type="term" value="P:siderophore transport"/>
    <property type="evidence" value="ECO:0007669"/>
    <property type="project" value="InterPro"/>
</dbReference>
<dbReference type="PANTHER" id="PTHR32552:SF74">
    <property type="entry name" value="HYDROXAMATE SIDEROPHORE RECEPTOR FHUE"/>
    <property type="match status" value="1"/>
</dbReference>
<gene>
    <name evidence="19" type="primary">fptA_3</name>
    <name evidence="19" type="ORF">LMG3458_04389</name>
</gene>
<reference evidence="19 20" key="1">
    <citation type="submission" date="2020-04" db="EMBL/GenBank/DDBJ databases">
        <authorList>
            <person name="De Canck E."/>
        </authorList>
    </citation>
    <scope>NUCLEOTIDE SEQUENCE [LARGE SCALE GENOMIC DNA]</scope>
    <source>
        <strain evidence="19 20">LMG 3458</strain>
    </source>
</reference>
<dbReference type="EMBL" id="CADIJO010000017">
    <property type="protein sequence ID" value="CAB3725841.1"/>
    <property type="molecule type" value="Genomic_DNA"/>
</dbReference>
<feature type="domain" description="TonB-dependent receptor-like beta-barrel" evidence="17">
    <location>
        <begin position="287"/>
        <end position="695"/>
    </location>
</feature>
<comment type="subcellular location">
    <subcellularLocation>
        <location evidence="1 14">Cell outer membrane</location>
        <topology evidence="1 14">Multi-pass membrane protein</topology>
    </subcellularLocation>
</comment>
<comment type="similarity">
    <text evidence="2 14 15">Belongs to the TonB-dependent receptor family.</text>
</comment>
<evidence type="ECO:0000256" key="13">
    <source>
        <dbReference type="ARBA" id="ARBA00023237"/>
    </source>
</evidence>
<keyword evidence="5" id="KW-0410">Iron transport</keyword>
<evidence type="ECO:0000256" key="7">
    <source>
        <dbReference type="ARBA" id="ARBA00022729"/>
    </source>
</evidence>
<dbReference type="InterPro" id="IPR039426">
    <property type="entry name" value="TonB-dep_rcpt-like"/>
</dbReference>
<evidence type="ECO:0000256" key="12">
    <source>
        <dbReference type="ARBA" id="ARBA00023170"/>
    </source>
</evidence>
<dbReference type="CDD" id="cd01347">
    <property type="entry name" value="ligand_gated_channel"/>
    <property type="match status" value="1"/>
</dbReference>
<evidence type="ECO:0000259" key="18">
    <source>
        <dbReference type="Pfam" id="PF07715"/>
    </source>
</evidence>
<evidence type="ECO:0000256" key="1">
    <source>
        <dbReference type="ARBA" id="ARBA00004571"/>
    </source>
</evidence>
<dbReference type="NCBIfam" id="TIGR01783">
    <property type="entry name" value="TonB-siderophor"/>
    <property type="match status" value="1"/>
</dbReference>
<dbReference type="PANTHER" id="PTHR32552">
    <property type="entry name" value="FERRICHROME IRON RECEPTOR-RELATED"/>
    <property type="match status" value="1"/>
</dbReference>
<evidence type="ECO:0000256" key="2">
    <source>
        <dbReference type="ARBA" id="ARBA00009810"/>
    </source>
</evidence>
<evidence type="ECO:0000256" key="10">
    <source>
        <dbReference type="ARBA" id="ARBA00023077"/>
    </source>
</evidence>
<dbReference type="Proteomes" id="UP000494111">
    <property type="component" value="Unassembled WGS sequence"/>
</dbReference>
<evidence type="ECO:0000256" key="3">
    <source>
        <dbReference type="ARBA" id="ARBA00022448"/>
    </source>
</evidence>
<evidence type="ECO:0000256" key="14">
    <source>
        <dbReference type="PROSITE-ProRule" id="PRU01360"/>
    </source>
</evidence>
<dbReference type="PROSITE" id="PS52016">
    <property type="entry name" value="TONB_DEPENDENT_REC_3"/>
    <property type="match status" value="1"/>
</dbReference>
<dbReference type="GO" id="GO:0015344">
    <property type="term" value="F:siderophore uptake transmembrane transporter activity"/>
    <property type="evidence" value="ECO:0007669"/>
    <property type="project" value="TreeGrafter"/>
</dbReference>
<keyword evidence="4 14" id="KW-1134">Transmembrane beta strand</keyword>
<keyword evidence="7" id="KW-0732">Signal</keyword>
<keyword evidence="13 14" id="KW-0998">Cell outer membrane</keyword>
<keyword evidence="11 14" id="KW-0472">Membrane</keyword>
<keyword evidence="10 15" id="KW-0798">TonB box</keyword>
<dbReference type="Gene3D" id="2.40.170.20">
    <property type="entry name" value="TonB-dependent receptor, beta-barrel domain"/>
    <property type="match status" value="1"/>
</dbReference>
<evidence type="ECO:0000256" key="16">
    <source>
        <dbReference type="SAM" id="MobiDB-lite"/>
    </source>
</evidence>
<evidence type="ECO:0000256" key="15">
    <source>
        <dbReference type="RuleBase" id="RU003357"/>
    </source>
</evidence>
<dbReference type="SUPFAM" id="SSF56935">
    <property type="entry name" value="Porins"/>
    <property type="match status" value="1"/>
</dbReference>
<keyword evidence="9" id="KW-0406">Ion transport</keyword>
<dbReference type="InterPro" id="IPR010105">
    <property type="entry name" value="TonB_sidphr_rcpt"/>
</dbReference>